<dbReference type="InterPro" id="IPR011042">
    <property type="entry name" value="6-blade_b-propeller_TolB-like"/>
</dbReference>
<keyword evidence="7" id="KW-0732">Signal</keyword>
<keyword evidence="2" id="KW-0645">Protease</keyword>
<keyword evidence="2" id="KW-0720">Serine protease</keyword>
<protein>
    <recommendedName>
        <fullName evidence="5">Acyl-peptide hydrolase</fullName>
    </recommendedName>
    <alternativeName>
        <fullName evidence="4">Acylaminoacyl-peptidase</fullName>
    </alternativeName>
</protein>
<dbReference type="InterPro" id="IPR011659">
    <property type="entry name" value="WD40"/>
</dbReference>
<evidence type="ECO:0000256" key="3">
    <source>
        <dbReference type="ARBA" id="ARBA00022990"/>
    </source>
</evidence>
<keyword evidence="1" id="KW-0378">Hydrolase</keyword>
<comment type="function">
    <text evidence="6">This enzyme catalyzes the hydrolysis of the N-terminal peptide bond of an N-acetylated peptide to generate an N-acetylated amino acid and a peptide with a free N-terminus. It preferentially cleaves off Ac-Ala, Ac-Met and Ac-Ser. Also, involved in the degradation of oxidized and glycated proteins.</text>
</comment>
<reference evidence="9 10" key="1">
    <citation type="submission" date="2020-03" db="EMBL/GenBank/DDBJ databases">
        <authorList>
            <person name="Kim M.K."/>
        </authorList>
    </citation>
    <scope>NUCLEOTIDE SEQUENCE [LARGE SCALE GENOMIC DNA]</scope>
    <source>
        <strain evidence="9 10">BT328</strain>
    </source>
</reference>
<dbReference type="Pfam" id="PF00326">
    <property type="entry name" value="Peptidase_S9"/>
    <property type="match status" value="1"/>
</dbReference>
<feature type="domain" description="Peptidase S9 prolyl oligopeptidase catalytic" evidence="8">
    <location>
        <begin position="457"/>
        <end position="663"/>
    </location>
</feature>
<dbReference type="SUPFAM" id="SSF53474">
    <property type="entry name" value="alpha/beta-Hydrolases"/>
    <property type="match status" value="1"/>
</dbReference>
<sequence>MTMTNRPLLVSLFALASLSCFAQTAPKKRPIAPKDIYRLQTISDPQLSPDGKWITYGLSTVDTTKDKRNSDLWMVSWDGKESVQLTNSPDGESKARFSPDGKYISFVSARQGATKGQIWLMDRRGGEAKKLTDLKTDLEDYVWSPDSKKIALVLRDPDYADSAKTKVRKPYVLDRYHFKADIKGYLEKGSVHLYVYDVADKKLDTLTTGIFDETSPVWSPDGSQLAFVSNRSEDPDRNQNTDIYVIDAHKGASMKQLTNWSGSDNNPVWSPDGKRIAYLRSTASGNFLMYDQPVLAVMNRDGGEPTLLSKALDRPVRNPRWAKDGQTIGVLVQDDRQTYVGNYALADGKFTKIVAGNRSFSELESVTAGNWLTQLSDPQTPAELYAIENGTPRRLTHVHDAFLAPLELATVEGFTSKSKDGAQVSNILLKPANTPANKKLPTVFYIHGGPVSQDEFSFDLTRQLLSAGGYAVVAVNYRGSNGRGLDYTKAIYADWGNKEVLDILGAADYVVEKGIADPDRLGIGGWSYGGILTNYTIATDTRFKAAASGAGSSLQLSMYGVDQYTNQYENELGAPWKNTDKWLKLSYPFLKADRIKTPTMFMAGEKDFNVPAVGSEQMFQALRSLGIPTQLIIYPGQFHGITVPSYQKDRVDRYLQWFDKYLKPKTL</sequence>
<evidence type="ECO:0000256" key="4">
    <source>
        <dbReference type="ARBA" id="ARBA00032284"/>
    </source>
</evidence>
<evidence type="ECO:0000313" key="10">
    <source>
        <dbReference type="Proteomes" id="UP000501802"/>
    </source>
</evidence>
<organism evidence="9 10">
    <name type="scientific">Spirosoma aureum</name>
    <dbReference type="NCBI Taxonomy" id="2692134"/>
    <lineage>
        <taxon>Bacteria</taxon>
        <taxon>Pseudomonadati</taxon>
        <taxon>Bacteroidota</taxon>
        <taxon>Cytophagia</taxon>
        <taxon>Cytophagales</taxon>
        <taxon>Cytophagaceae</taxon>
        <taxon>Spirosoma</taxon>
    </lineage>
</organism>
<dbReference type="Gene3D" id="2.120.10.30">
    <property type="entry name" value="TolB, C-terminal domain"/>
    <property type="match status" value="2"/>
</dbReference>
<dbReference type="Proteomes" id="UP000501802">
    <property type="component" value="Chromosome"/>
</dbReference>
<proteinExistence type="predicted"/>
<dbReference type="PROSITE" id="PS51257">
    <property type="entry name" value="PROKAR_LIPOPROTEIN"/>
    <property type="match status" value="1"/>
</dbReference>
<keyword evidence="3" id="KW-0007">Acetylation</keyword>
<evidence type="ECO:0000256" key="1">
    <source>
        <dbReference type="ARBA" id="ARBA00022801"/>
    </source>
</evidence>
<dbReference type="PROSITE" id="PS00708">
    <property type="entry name" value="PRO_ENDOPEP_SER"/>
    <property type="match status" value="1"/>
</dbReference>
<keyword evidence="10" id="KW-1185">Reference proteome</keyword>
<evidence type="ECO:0000256" key="7">
    <source>
        <dbReference type="SAM" id="SignalP"/>
    </source>
</evidence>
<dbReference type="KEGG" id="spib:G8759_05185"/>
<feature type="signal peptide" evidence="7">
    <location>
        <begin position="1"/>
        <end position="22"/>
    </location>
</feature>
<accession>A0A6G9AIG1</accession>
<dbReference type="InterPro" id="IPR029058">
    <property type="entry name" value="AB_hydrolase_fold"/>
</dbReference>
<dbReference type="Pfam" id="PF07676">
    <property type="entry name" value="PD40"/>
    <property type="match status" value="3"/>
</dbReference>
<dbReference type="PANTHER" id="PTHR42776">
    <property type="entry name" value="SERINE PEPTIDASE S9 FAMILY MEMBER"/>
    <property type="match status" value="1"/>
</dbReference>
<dbReference type="GO" id="GO:0006508">
    <property type="term" value="P:proteolysis"/>
    <property type="evidence" value="ECO:0007669"/>
    <property type="project" value="InterPro"/>
</dbReference>
<evidence type="ECO:0000256" key="5">
    <source>
        <dbReference type="ARBA" id="ARBA00032596"/>
    </source>
</evidence>
<name>A0A6G9AIG1_9BACT</name>
<dbReference type="EMBL" id="CP050063">
    <property type="protein sequence ID" value="QIP12065.1"/>
    <property type="molecule type" value="Genomic_DNA"/>
</dbReference>
<dbReference type="PANTHER" id="PTHR42776:SF27">
    <property type="entry name" value="DIPEPTIDYL PEPTIDASE FAMILY MEMBER 6"/>
    <property type="match status" value="1"/>
</dbReference>
<gene>
    <name evidence="9" type="ORF">G8759_05185</name>
</gene>
<dbReference type="InterPro" id="IPR002471">
    <property type="entry name" value="Pept_S9_AS"/>
</dbReference>
<feature type="chain" id="PRO_5026320556" description="Acyl-peptide hydrolase" evidence="7">
    <location>
        <begin position="23"/>
        <end position="667"/>
    </location>
</feature>
<dbReference type="SUPFAM" id="SSF82171">
    <property type="entry name" value="DPP6 N-terminal domain-like"/>
    <property type="match status" value="1"/>
</dbReference>
<dbReference type="AlphaFoldDB" id="A0A6G9AIG1"/>
<evidence type="ECO:0000256" key="6">
    <source>
        <dbReference type="ARBA" id="ARBA00045885"/>
    </source>
</evidence>
<dbReference type="Gene3D" id="3.40.50.1820">
    <property type="entry name" value="alpha/beta hydrolase"/>
    <property type="match status" value="1"/>
</dbReference>
<evidence type="ECO:0000256" key="2">
    <source>
        <dbReference type="ARBA" id="ARBA00022825"/>
    </source>
</evidence>
<evidence type="ECO:0000259" key="8">
    <source>
        <dbReference type="Pfam" id="PF00326"/>
    </source>
</evidence>
<dbReference type="InterPro" id="IPR001375">
    <property type="entry name" value="Peptidase_S9_cat"/>
</dbReference>
<evidence type="ECO:0000313" key="9">
    <source>
        <dbReference type="EMBL" id="QIP12065.1"/>
    </source>
</evidence>
<dbReference type="GO" id="GO:0004252">
    <property type="term" value="F:serine-type endopeptidase activity"/>
    <property type="evidence" value="ECO:0007669"/>
    <property type="project" value="InterPro"/>
</dbReference>